<name>A0A7V5XZX2_UNCW3</name>
<protein>
    <submittedName>
        <fullName evidence="1">GWxTD domain-containing protein</fullName>
    </submittedName>
</protein>
<dbReference type="EMBL" id="DTHS01000022">
    <property type="protein sequence ID" value="HHR48675.1"/>
    <property type="molecule type" value="Genomic_DNA"/>
</dbReference>
<accession>A0A7V5XZX2</accession>
<reference evidence="1" key="1">
    <citation type="journal article" date="2020" name="mSystems">
        <title>Genome- and Community-Level Interaction Insights into Carbon Utilization and Element Cycling Functions of Hydrothermarchaeota in Hydrothermal Sediment.</title>
        <authorList>
            <person name="Zhou Z."/>
            <person name="Liu Y."/>
            <person name="Xu W."/>
            <person name="Pan J."/>
            <person name="Luo Z.H."/>
            <person name="Li M."/>
        </authorList>
    </citation>
    <scope>NUCLEOTIDE SEQUENCE [LARGE SCALE GENOMIC DNA]</scope>
    <source>
        <strain evidence="1">SpSt-791</strain>
    </source>
</reference>
<organism evidence="1">
    <name type="scientific">candidate division WOR-3 bacterium</name>
    <dbReference type="NCBI Taxonomy" id="2052148"/>
    <lineage>
        <taxon>Bacteria</taxon>
        <taxon>Bacteria division WOR-3</taxon>
    </lineage>
</organism>
<sequence length="411" mass="49086">MIYSFLLFFQFFALDYALFWAQDSFSFVEFYYSLPLDSLKKEKIINDTAFFSYEIAFFLKGKLTKKEKLAKKVFLPNYSSFQNLNKWLVDGFGLYLPKGNYFYRIEILKNCYEDSLFVPDFEKNTSISSLLFLTTCGYDEKSGHFYRNGYYYTPNPQRSYDLDKDSFSYLYFELYNIQEDTVYLGYQIFDEEGKLEKDFSLLSIPKDNGNIAKAYGLPLRGLKAGKKTLSLFLLANNKKIREEKKDFYLISKKLTSLPFTDSLLFLEESLFYLVEKDKKEKAKVKKMNIIGKKKYLAAYFRVYNLDTLKKRLEYVNQNYSHLKKKGSETDRGRIYLKYGEPEKKEVEILGADVKPYEYWYYSQTNYYYLFMDIHGDGDYLLLYTNDPKEKNYPNYEKYLNYELLEKLGIRR</sequence>
<proteinExistence type="predicted"/>
<gene>
    <name evidence="1" type="ORF">ENV79_03420</name>
</gene>
<dbReference type="NCBIfam" id="TIGR04514">
    <property type="entry name" value="GWxTD_dom"/>
    <property type="match status" value="1"/>
</dbReference>
<dbReference type="InterPro" id="IPR030959">
    <property type="entry name" value="GWxTD_dom"/>
</dbReference>
<dbReference type="AlphaFoldDB" id="A0A7V5XZX2"/>
<comment type="caution">
    <text evidence="1">The sequence shown here is derived from an EMBL/GenBank/DDBJ whole genome shotgun (WGS) entry which is preliminary data.</text>
</comment>
<evidence type="ECO:0000313" key="1">
    <source>
        <dbReference type="EMBL" id="HHR48675.1"/>
    </source>
</evidence>